<evidence type="ECO:0000259" key="1">
    <source>
        <dbReference type="Pfam" id="PF10124"/>
    </source>
</evidence>
<dbReference type="InterPro" id="IPR018774">
    <property type="entry name" value="Phage_Mu_GpT"/>
</dbReference>
<evidence type="ECO:0000313" key="3">
    <source>
        <dbReference type="Proteomes" id="UP000258606"/>
    </source>
</evidence>
<dbReference type="Proteomes" id="UP000258606">
    <property type="component" value="Segment"/>
</dbReference>
<proteinExistence type="predicted"/>
<dbReference type="EMBL" id="MF580959">
    <property type="protein sequence ID" value="AUO79122.1"/>
    <property type="molecule type" value="Genomic_DNA"/>
</dbReference>
<dbReference type="GeneID" id="40236282"/>
<feature type="domain" description="Bacteriophage Mu GpT" evidence="1">
    <location>
        <begin position="187"/>
        <end position="254"/>
    </location>
</feature>
<feature type="domain" description="Bacteriophage Mu GpT" evidence="1">
    <location>
        <begin position="260"/>
        <end position="328"/>
    </location>
</feature>
<accession>A0A2I6UGM3</accession>
<feature type="domain" description="Bacteriophage Mu GpT" evidence="1">
    <location>
        <begin position="20"/>
        <end position="155"/>
    </location>
</feature>
<dbReference type="RefSeq" id="YP_009639487.1">
    <property type="nucleotide sequence ID" value="NC_042351.1"/>
</dbReference>
<name>A0A2I6UGM3_9CAUD</name>
<dbReference type="KEGG" id="vg:40236282"/>
<protein>
    <submittedName>
        <fullName evidence="2">Structural protein</fullName>
    </submittedName>
</protein>
<keyword evidence="3" id="KW-1185">Reference proteome</keyword>
<organism evidence="2 3">
    <name type="scientific">Salinibacter phage M8CRM-1</name>
    <dbReference type="NCBI Taxonomy" id="2681612"/>
    <lineage>
        <taxon>Viruses</taxon>
        <taxon>Duplodnaviria</taxon>
        <taxon>Heunggongvirae</taxon>
        <taxon>Uroviricota</taxon>
        <taxon>Caudoviricetes</taxon>
        <taxon>Kryptosalinivirus</taxon>
        <taxon>Kryptosalinivirus M8CRM1</taxon>
    </lineage>
</organism>
<evidence type="ECO:0000313" key="2">
    <source>
        <dbReference type="EMBL" id="AUO79122.1"/>
    </source>
</evidence>
<dbReference type="Pfam" id="PF10124">
    <property type="entry name" value="Mu-like_gpT"/>
    <property type="match status" value="3"/>
</dbReference>
<reference evidence="2 3" key="1">
    <citation type="submission" date="2017-07" db="EMBL/GenBank/DDBJ databases">
        <title>Characterization of ecologically diverse viruses infecting co-occurring strains of cosmopolitan hyperhalophilic Bacteroidetes.</title>
        <authorList>
            <person name="Villamor J."/>
            <person name="Ramos-Barbero M.D."/>
            <person name="Gonzalez-Torres P."/>
            <person name="Gabaldon T."/>
            <person name="Rollesso-Mora R."/>
            <person name="Meseguer I."/>
            <person name="Martinez-Garcia M."/>
            <person name="Santos F."/>
            <person name="Anton J."/>
        </authorList>
    </citation>
    <scope>NUCLEOTIDE SEQUENCE [LARGE SCALE GENOMIC DNA]</scope>
</reference>
<sequence length="345" mass="39194">MPATTNNNEVVRQQLIAFRRAAVTLFTDGIEDTSEGELFGRVTETIPSTSRGTDYEWLTDFSDVREWIGERQFNDFKAYEYSIDNRDWETSLAVKRNDLEDGRLGIYTRRISRMVDNFRLHRRRLLVDLIEKNDTCYDGKPFFATDHPIYKRKGGTDENKWVESATQRNLITLKLEPTYEVAKHMMDFVIPHMSMMKADNGRIVNVQPNLLVVPMRLLGTANELATSSVLPRTLAGGDTVMAPNPMQGVVEVVAERNLTGSNGWYLIDGSNPVLFPFIYQLRQGVRFDGFDAGEAARYHVFMQKEYVYGADARYNVGYGLYQAALRSDGSTAVGSVDESIYDLEA</sequence>